<protein>
    <submittedName>
        <fullName evidence="2">Uncharacterized protein</fullName>
    </submittedName>
</protein>
<evidence type="ECO:0000313" key="3">
    <source>
        <dbReference type="Proteomes" id="UP000032458"/>
    </source>
</evidence>
<accession>A0A0D7CID9</accession>
<dbReference type="EMBL" id="JRKI01000033">
    <property type="protein sequence ID" value="KIZ15630.1"/>
    <property type="molecule type" value="Genomic_DNA"/>
</dbReference>
<evidence type="ECO:0000313" key="2">
    <source>
        <dbReference type="EMBL" id="KIZ15630.1"/>
    </source>
</evidence>
<reference evidence="2 3" key="1">
    <citation type="submission" date="2014-09" db="EMBL/GenBank/DDBJ databases">
        <title>Draft genome sequence of Streptomyces natalensis ATCC 27448, producer of the antifungal pimaricin.</title>
        <authorList>
            <person name="Mendes M.V."/>
            <person name="Beites T."/>
            <person name="Pires S."/>
            <person name="Santos C.L."/>
            <person name="Moradas-Ferreira P."/>
        </authorList>
    </citation>
    <scope>NUCLEOTIDE SEQUENCE [LARGE SCALE GENOMIC DNA]</scope>
    <source>
        <strain evidence="2 3">ATCC 27448</strain>
    </source>
</reference>
<name>A0A0D7CID9_9ACTN</name>
<proteinExistence type="predicted"/>
<keyword evidence="1" id="KW-0812">Transmembrane</keyword>
<keyword evidence="1" id="KW-0472">Membrane</keyword>
<sequence>MSLTRERIVAWLATLAAVLVATLALLTGVGLGNLIGVTILTYITAVALAAWKVPLLQPRKVISATGRGAVVTAVVIVLLLISIGRSVAGVMS</sequence>
<dbReference type="RefSeq" id="WP_030064119.1">
    <property type="nucleotide sequence ID" value="NZ_JRKI01000033.1"/>
</dbReference>
<keyword evidence="3" id="KW-1185">Reference proteome</keyword>
<evidence type="ECO:0000256" key="1">
    <source>
        <dbReference type="SAM" id="Phobius"/>
    </source>
</evidence>
<gene>
    <name evidence="2" type="ORF">SNA_25755</name>
</gene>
<feature type="transmembrane region" description="Helical" evidence="1">
    <location>
        <begin position="68"/>
        <end position="88"/>
    </location>
</feature>
<organism evidence="2 3">
    <name type="scientific">Streptomyces natalensis ATCC 27448</name>
    <dbReference type="NCBI Taxonomy" id="1240678"/>
    <lineage>
        <taxon>Bacteria</taxon>
        <taxon>Bacillati</taxon>
        <taxon>Actinomycetota</taxon>
        <taxon>Actinomycetes</taxon>
        <taxon>Kitasatosporales</taxon>
        <taxon>Streptomycetaceae</taxon>
        <taxon>Streptomyces</taxon>
    </lineage>
</organism>
<comment type="caution">
    <text evidence="2">The sequence shown here is derived from an EMBL/GenBank/DDBJ whole genome shotgun (WGS) entry which is preliminary data.</text>
</comment>
<dbReference type="PATRIC" id="fig|1240678.4.peg.5484"/>
<dbReference type="AlphaFoldDB" id="A0A0D7CID9"/>
<feature type="transmembrane region" description="Helical" evidence="1">
    <location>
        <begin position="34"/>
        <end position="56"/>
    </location>
</feature>
<keyword evidence="1" id="KW-1133">Transmembrane helix</keyword>
<dbReference type="Proteomes" id="UP000032458">
    <property type="component" value="Unassembled WGS sequence"/>
</dbReference>